<dbReference type="OrthoDB" id="7012117at2"/>
<evidence type="ECO:0000313" key="4">
    <source>
        <dbReference type="Proteomes" id="UP000030185"/>
    </source>
</evidence>
<protein>
    <recommendedName>
        <fullName evidence="2">Pyrrolo-quinoline quinone repeat domain-containing protein</fullName>
    </recommendedName>
</protein>
<comment type="caution">
    <text evidence="3">The sequence shown here is derived from an EMBL/GenBank/DDBJ whole genome shotgun (WGS) entry which is preliminary data.</text>
</comment>
<dbReference type="EMBL" id="BBLT01000003">
    <property type="protein sequence ID" value="GAL84626.1"/>
    <property type="molecule type" value="Genomic_DNA"/>
</dbReference>
<feature type="domain" description="Pyrrolo-quinoline quinone repeat" evidence="2">
    <location>
        <begin position="233"/>
        <end position="416"/>
    </location>
</feature>
<gene>
    <name evidence="3" type="ORF">MYP_1854</name>
</gene>
<accession>A0A098LCB9</accession>
<dbReference type="InterPro" id="IPR002372">
    <property type="entry name" value="PQQ_rpt_dom"/>
</dbReference>
<reference evidence="3 4" key="1">
    <citation type="submission" date="2014-09" db="EMBL/GenBank/DDBJ databases">
        <title>Sporocytophaga myxococcoides PG-01 genome sequencing.</title>
        <authorList>
            <person name="Liu L."/>
            <person name="Gao P.J."/>
            <person name="Chen G.J."/>
            <person name="Wang L.S."/>
        </authorList>
    </citation>
    <scope>NUCLEOTIDE SEQUENCE [LARGE SCALE GENOMIC DNA]</scope>
    <source>
        <strain evidence="3 4">PG-01</strain>
    </source>
</reference>
<dbReference type="PANTHER" id="PTHR34512">
    <property type="entry name" value="CELL SURFACE PROTEIN"/>
    <property type="match status" value="1"/>
</dbReference>
<dbReference type="SUPFAM" id="SSF50998">
    <property type="entry name" value="Quinoprotein alcohol dehydrogenase-like"/>
    <property type="match status" value="1"/>
</dbReference>
<feature type="domain" description="Pyrrolo-quinoline quinone repeat" evidence="2">
    <location>
        <begin position="80"/>
        <end position="185"/>
    </location>
</feature>
<dbReference type="InterPro" id="IPR015943">
    <property type="entry name" value="WD40/YVTN_repeat-like_dom_sf"/>
</dbReference>
<feature type="chain" id="PRO_5001937325" description="Pyrrolo-quinoline quinone repeat domain-containing protein" evidence="1">
    <location>
        <begin position="21"/>
        <end position="418"/>
    </location>
</feature>
<keyword evidence="4" id="KW-1185">Reference proteome</keyword>
<dbReference type="Gene3D" id="2.130.10.10">
    <property type="entry name" value="YVTN repeat-like/Quinoprotein amine dehydrogenase"/>
    <property type="match status" value="2"/>
</dbReference>
<dbReference type="AlphaFoldDB" id="A0A098LCB9"/>
<proteinExistence type="predicted"/>
<evidence type="ECO:0000259" key="2">
    <source>
        <dbReference type="Pfam" id="PF13360"/>
    </source>
</evidence>
<organism evidence="3 4">
    <name type="scientific">Sporocytophaga myxococcoides</name>
    <dbReference type="NCBI Taxonomy" id="153721"/>
    <lineage>
        <taxon>Bacteria</taxon>
        <taxon>Pseudomonadati</taxon>
        <taxon>Bacteroidota</taxon>
        <taxon>Cytophagia</taxon>
        <taxon>Cytophagales</taxon>
        <taxon>Cytophagaceae</taxon>
        <taxon>Sporocytophaga</taxon>
    </lineage>
</organism>
<evidence type="ECO:0000256" key="1">
    <source>
        <dbReference type="SAM" id="SignalP"/>
    </source>
</evidence>
<dbReference type="InterPro" id="IPR011047">
    <property type="entry name" value="Quinoprotein_ADH-like_sf"/>
</dbReference>
<dbReference type="SMART" id="SM00564">
    <property type="entry name" value="PQQ"/>
    <property type="match status" value="5"/>
</dbReference>
<evidence type="ECO:0000313" key="3">
    <source>
        <dbReference type="EMBL" id="GAL84626.1"/>
    </source>
</evidence>
<sequence>MRKNLIVTVLLLLLFTQLSSNETSFNRLEDLNDFFALKWKRFIGGTSYRTNITYYNGNIIVGSNGMHYADYSVTDKNNGVYFLSAKTGSILKHIEKEGFGDEDVNGVAIHNGRVFFGNDNDEIFCYSTAGKLLWSMPASGDIESAPALININNDHVKDPVFATETGEIAAYNGVNGKKLWSFKQEGFNGWEQTQNRFVFRIAAHFKNGSGFMCKPLTYDIDNDDVLDVLVTSKDGIVYAIDGSNGEELWKYNTFFFGTTQSPVNIKYRGKNYFGITSGKSILLLDKAGKKQFEFAFSHWISDALPVVLPDNKLIVCHENGISVLNFDTGDIKYSAIEGKITATPIVEDAFEKGVSQVIVPMESGKLAFLGIDGSIQKVFSFSKGSECSPLFVDVDGDNKKELLISSYDGYLYCYQIKR</sequence>
<dbReference type="PANTHER" id="PTHR34512:SF30">
    <property type="entry name" value="OUTER MEMBRANE PROTEIN ASSEMBLY FACTOR BAMB"/>
    <property type="match status" value="1"/>
</dbReference>
<keyword evidence="1" id="KW-0732">Signal</keyword>
<dbReference type="Proteomes" id="UP000030185">
    <property type="component" value="Unassembled WGS sequence"/>
</dbReference>
<dbReference type="RefSeq" id="WP_045461809.1">
    <property type="nucleotide sequence ID" value="NZ_BBLT01000003.1"/>
</dbReference>
<dbReference type="InterPro" id="IPR018391">
    <property type="entry name" value="PQQ_b-propeller_rpt"/>
</dbReference>
<dbReference type="Pfam" id="PF13360">
    <property type="entry name" value="PQQ_2"/>
    <property type="match status" value="2"/>
</dbReference>
<feature type="signal peptide" evidence="1">
    <location>
        <begin position="1"/>
        <end position="20"/>
    </location>
</feature>
<dbReference type="eggNOG" id="COG1520">
    <property type="taxonomic scope" value="Bacteria"/>
</dbReference>
<name>A0A098LCB9_9BACT</name>
<dbReference type="STRING" id="153721.MYP_1854"/>